<accession>A0A8X6WI23</accession>
<name>A0A8X6WI23_TRICX</name>
<keyword evidence="3" id="KW-1185">Reference proteome</keyword>
<organism evidence="2 3">
    <name type="scientific">Trichonephila clavipes</name>
    <name type="common">Golden silk orbweaver</name>
    <name type="synonym">Nephila clavipes</name>
    <dbReference type="NCBI Taxonomy" id="2585209"/>
    <lineage>
        <taxon>Eukaryota</taxon>
        <taxon>Metazoa</taxon>
        <taxon>Ecdysozoa</taxon>
        <taxon>Arthropoda</taxon>
        <taxon>Chelicerata</taxon>
        <taxon>Arachnida</taxon>
        <taxon>Araneae</taxon>
        <taxon>Araneomorphae</taxon>
        <taxon>Entelegynae</taxon>
        <taxon>Araneoidea</taxon>
        <taxon>Nephilidae</taxon>
        <taxon>Trichonephila</taxon>
    </lineage>
</organism>
<proteinExistence type="predicted"/>
<evidence type="ECO:0000313" key="2">
    <source>
        <dbReference type="EMBL" id="GFY35364.1"/>
    </source>
</evidence>
<reference evidence="2" key="1">
    <citation type="submission" date="2020-08" db="EMBL/GenBank/DDBJ databases">
        <title>Multicomponent nature underlies the extraordinary mechanical properties of spider dragline silk.</title>
        <authorList>
            <person name="Kono N."/>
            <person name="Nakamura H."/>
            <person name="Mori M."/>
            <person name="Yoshida Y."/>
            <person name="Ohtoshi R."/>
            <person name="Malay A.D."/>
            <person name="Moran D.A.P."/>
            <person name="Tomita M."/>
            <person name="Numata K."/>
            <person name="Arakawa K."/>
        </authorList>
    </citation>
    <scope>NUCLEOTIDE SEQUENCE</scope>
</reference>
<feature type="compositionally biased region" description="Basic and acidic residues" evidence="1">
    <location>
        <begin position="39"/>
        <end position="61"/>
    </location>
</feature>
<feature type="region of interest" description="Disordered" evidence="1">
    <location>
        <begin position="1"/>
        <end position="61"/>
    </location>
</feature>
<comment type="caution">
    <text evidence="2">The sequence shown here is derived from an EMBL/GenBank/DDBJ whole genome shotgun (WGS) entry which is preliminary data.</text>
</comment>
<dbReference type="AlphaFoldDB" id="A0A8X6WI23"/>
<evidence type="ECO:0000256" key="1">
    <source>
        <dbReference type="SAM" id="MobiDB-lite"/>
    </source>
</evidence>
<sequence>MLVFGQEKKRRKGKFEWQERGPKNREGSLGFPGFVKPVFTKDSKTPREKEKITRAPRERETRTHLKAVAQLVAYLNLDMRFADSQGKAFLALMVGEAARQYIGTVTQRICCHLARLKDWNHNGFPPAGGQAMLLPNFVE</sequence>
<protein>
    <submittedName>
        <fullName evidence="2">Uncharacterized protein</fullName>
    </submittedName>
</protein>
<feature type="compositionally biased region" description="Basic and acidic residues" evidence="1">
    <location>
        <begin position="14"/>
        <end position="26"/>
    </location>
</feature>
<dbReference type="Proteomes" id="UP000887159">
    <property type="component" value="Unassembled WGS sequence"/>
</dbReference>
<evidence type="ECO:0000313" key="3">
    <source>
        <dbReference type="Proteomes" id="UP000887159"/>
    </source>
</evidence>
<dbReference type="EMBL" id="BMAU01021431">
    <property type="protein sequence ID" value="GFY35364.1"/>
    <property type="molecule type" value="Genomic_DNA"/>
</dbReference>
<gene>
    <name evidence="2" type="ORF">TNCV_797131</name>
</gene>